<dbReference type="AlphaFoldDB" id="A0A8C4RM62"/>
<dbReference type="PANTHER" id="PTHR45700">
    <property type="entry name" value="UBIQUITIN-PROTEIN LIGASE E3C"/>
    <property type="match status" value="1"/>
</dbReference>
<dbReference type="GO" id="GO:0061630">
    <property type="term" value="F:ubiquitin protein ligase activity"/>
    <property type="evidence" value="ECO:0007669"/>
    <property type="project" value="UniProtKB-EC"/>
</dbReference>
<reference evidence="7" key="2">
    <citation type="submission" date="2025-08" db="UniProtKB">
        <authorList>
            <consortium name="Ensembl"/>
        </authorList>
    </citation>
    <scope>IDENTIFICATION</scope>
</reference>
<protein>
    <recommendedName>
        <fullName evidence="2">HECT-type E3 ubiquitin transferase</fullName>
        <ecNumber evidence="2">2.3.2.26</ecNumber>
    </recommendedName>
</protein>
<feature type="active site" description="Glycyl thioester intermediate" evidence="5">
    <location>
        <position position="365"/>
    </location>
</feature>
<evidence type="ECO:0000259" key="6">
    <source>
        <dbReference type="PROSITE" id="PS50237"/>
    </source>
</evidence>
<dbReference type="SUPFAM" id="SSF56204">
    <property type="entry name" value="Hect, E3 ligase catalytic domain"/>
    <property type="match status" value="1"/>
</dbReference>
<evidence type="ECO:0000256" key="4">
    <source>
        <dbReference type="ARBA" id="ARBA00022786"/>
    </source>
</evidence>
<evidence type="ECO:0000256" key="5">
    <source>
        <dbReference type="PROSITE-ProRule" id="PRU00104"/>
    </source>
</evidence>
<dbReference type="InterPro" id="IPR044611">
    <property type="entry name" value="E3A/B/C-like"/>
</dbReference>
<dbReference type="Gene3D" id="3.30.2410.10">
    <property type="entry name" value="Hect, E3 ligase catalytic domain"/>
    <property type="match status" value="1"/>
</dbReference>
<dbReference type="InterPro" id="IPR035983">
    <property type="entry name" value="Hect_E3_ubiquitin_ligase"/>
</dbReference>
<keyword evidence="8" id="KW-1185">Reference proteome</keyword>
<sequence length="397" mass="44634">MSLNQGAIFTPLAQNFNETSGEIYRDTSLSVEQILMPLTTAINEHEVTRFNIMRRNVWDGTVRAMSRPNFTPKKRIDVKFTDDIGISEGAVDLGGPKREYFRLCLKYLKDYSGMFEGASGSKLLSCNSAALKENCYFFAGQLIAMSVVHGGQSPCFFSPILYKSLAKGPENTEAEVEDILDIDIRNQLIEIKTATSDTQLQVAISRASCILSLSGCFKKITLENKGAVTKDVAHWYVLQRTRTPFERFQEGLQSLGVLSALQQFPQQLQSLFIKLEKKLTAIEVEQLFKFRMSEEGSNRYEAELLVVGFWRDYLQDAEFCVDAVTLEEILIFATGSDSVPPLGFFPEPSLEFLHCKSKFPLANTCDCILRIPLTNNYTNFKNNMNFGIRNSPGFGKA</sequence>
<dbReference type="PROSITE" id="PS50237">
    <property type="entry name" value="HECT"/>
    <property type="match status" value="1"/>
</dbReference>
<evidence type="ECO:0000256" key="1">
    <source>
        <dbReference type="ARBA" id="ARBA00000885"/>
    </source>
</evidence>
<keyword evidence="3" id="KW-0808">Transferase</keyword>
<dbReference type="Proteomes" id="UP000694620">
    <property type="component" value="Chromosome 3"/>
</dbReference>
<dbReference type="SMART" id="SM00119">
    <property type="entry name" value="HECTc"/>
    <property type="match status" value="1"/>
</dbReference>
<dbReference type="Ensembl" id="ENSECRT00000004230.1">
    <property type="protein sequence ID" value="ENSECRP00000004165.1"/>
    <property type="gene ID" value="ENSECRG00000002831.1"/>
</dbReference>
<keyword evidence="4 5" id="KW-0833">Ubl conjugation pathway</keyword>
<dbReference type="GeneTree" id="ENSGT00950000182865"/>
<comment type="catalytic activity">
    <reaction evidence="1">
        <text>S-ubiquitinyl-[E2 ubiquitin-conjugating enzyme]-L-cysteine + [acceptor protein]-L-lysine = [E2 ubiquitin-conjugating enzyme]-L-cysteine + N(6)-ubiquitinyl-[acceptor protein]-L-lysine.</text>
        <dbReference type="EC" id="2.3.2.26"/>
    </reaction>
</comment>
<dbReference type="EC" id="2.3.2.26" evidence="2"/>
<evidence type="ECO:0000313" key="7">
    <source>
        <dbReference type="Ensembl" id="ENSECRP00000004165.1"/>
    </source>
</evidence>
<reference evidence="7" key="1">
    <citation type="submission" date="2021-06" db="EMBL/GenBank/DDBJ databases">
        <authorList>
            <consortium name="Wellcome Sanger Institute Data Sharing"/>
        </authorList>
    </citation>
    <scope>NUCLEOTIDE SEQUENCE [LARGE SCALE GENOMIC DNA]</scope>
</reference>
<evidence type="ECO:0000313" key="8">
    <source>
        <dbReference type="Proteomes" id="UP000694620"/>
    </source>
</evidence>
<name>A0A8C4RM62_ERPCA</name>
<gene>
    <name evidence="7" type="primary">LOC114649713</name>
</gene>
<organism evidence="7 8">
    <name type="scientific">Erpetoichthys calabaricus</name>
    <name type="common">Rope fish</name>
    <name type="synonym">Calamoichthys calabaricus</name>
    <dbReference type="NCBI Taxonomy" id="27687"/>
    <lineage>
        <taxon>Eukaryota</taxon>
        <taxon>Metazoa</taxon>
        <taxon>Chordata</taxon>
        <taxon>Craniata</taxon>
        <taxon>Vertebrata</taxon>
        <taxon>Euteleostomi</taxon>
        <taxon>Actinopterygii</taxon>
        <taxon>Polypteriformes</taxon>
        <taxon>Polypteridae</taxon>
        <taxon>Erpetoichthys</taxon>
    </lineage>
</organism>
<dbReference type="Pfam" id="PF00632">
    <property type="entry name" value="HECT"/>
    <property type="match status" value="1"/>
</dbReference>
<dbReference type="Gene3D" id="3.90.1750.10">
    <property type="entry name" value="Hect, E3 ligase catalytic domains"/>
    <property type="match status" value="1"/>
</dbReference>
<evidence type="ECO:0000256" key="3">
    <source>
        <dbReference type="ARBA" id="ARBA00022679"/>
    </source>
</evidence>
<reference evidence="7" key="3">
    <citation type="submission" date="2025-09" db="UniProtKB">
        <authorList>
            <consortium name="Ensembl"/>
        </authorList>
    </citation>
    <scope>IDENTIFICATION</scope>
</reference>
<dbReference type="GO" id="GO:0000209">
    <property type="term" value="P:protein polyubiquitination"/>
    <property type="evidence" value="ECO:0007669"/>
    <property type="project" value="InterPro"/>
</dbReference>
<accession>A0A8C4RM62</accession>
<evidence type="ECO:0000256" key="2">
    <source>
        <dbReference type="ARBA" id="ARBA00012485"/>
    </source>
</evidence>
<proteinExistence type="predicted"/>
<feature type="domain" description="HECT" evidence="6">
    <location>
        <begin position="73"/>
        <end position="397"/>
    </location>
</feature>
<dbReference type="InterPro" id="IPR000569">
    <property type="entry name" value="HECT_dom"/>
</dbReference>